<dbReference type="Proteomes" id="UP000253551">
    <property type="component" value="Unassembled WGS sequence"/>
</dbReference>
<sequence>KLLRYNTCLAIQNSLPPILIEIQLTVNEPFMRRLVSYSQSALNIYKTYPIVSPIQLMAKSKPVSGKSWMSSLMVTDF</sequence>
<evidence type="ECO:0000313" key="2">
    <source>
        <dbReference type="Proteomes" id="UP000253551"/>
    </source>
</evidence>
<evidence type="ECO:0000313" key="1">
    <source>
        <dbReference type="EMBL" id="RCH82229.1"/>
    </source>
</evidence>
<keyword evidence="2" id="KW-1185">Reference proteome</keyword>
<feature type="non-terminal residue" evidence="1">
    <location>
        <position position="1"/>
    </location>
</feature>
<accession>A0A367IX93</accession>
<name>A0A367IX93_RHIST</name>
<dbReference type="EMBL" id="PJQM01005182">
    <property type="protein sequence ID" value="RCH82229.1"/>
    <property type="molecule type" value="Genomic_DNA"/>
</dbReference>
<proteinExistence type="predicted"/>
<dbReference type="AlphaFoldDB" id="A0A367IX93"/>
<dbReference type="OrthoDB" id="2233065at2759"/>
<protein>
    <submittedName>
        <fullName evidence="1">Uncharacterized protein</fullName>
    </submittedName>
</protein>
<gene>
    <name evidence="1" type="ORF">CU098_008981</name>
</gene>
<reference evidence="1 2" key="1">
    <citation type="journal article" date="2018" name="G3 (Bethesda)">
        <title>Phylogenetic and Phylogenomic Definition of Rhizopus Species.</title>
        <authorList>
            <person name="Gryganskyi A.P."/>
            <person name="Golan J."/>
            <person name="Dolatabadi S."/>
            <person name="Mondo S."/>
            <person name="Robb S."/>
            <person name="Idnurm A."/>
            <person name="Muszewska A."/>
            <person name="Steczkiewicz K."/>
            <person name="Masonjones S."/>
            <person name="Liao H.L."/>
            <person name="Gajdeczka M.T."/>
            <person name="Anike F."/>
            <person name="Vuek A."/>
            <person name="Anishchenko I.M."/>
            <person name="Voigt K."/>
            <person name="de Hoog G.S."/>
            <person name="Smith M.E."/>
            <person name="Heitman J."/>
            <person name="Vilgalys R."/>
            <person name="Stajich J.E."/>
        </authorList>
    </citation>
    <scope>NUCLEOTIDE SEQUENCE [LARGE SCALE GENOMIC DNA]</scope>
    <source>
        <strain evidence="1 2">LSU 92-RS-03</strain>
    </source>
</reference>
<organism evidence="1 2">
    <name type="scientific">Rhizopus stolonifer</name>
    <name type="common">Rhizopus nigricans</name>
    <dbReference type="NCBI Taxonomy" id="4846"/>
    <lineage>
        <taxon>Eukaryota</taxon>
        <taxon>Fungi</taxon>
        <taxon>Fungi incertae sedis</taxon>
        <taxon>Mucoromycota</taxon>
        <taxon>Mucoromycotina</taxon>
        <taxon>Mucoromycetes</taxon>
        <taxon>Mucorales</taxon>
        <taxon>Mucorineae</taxon>
        <taxon>Rhizopodaceae</taxon>
        <taxon>Rhizopus</taxon>
    </lineage>
</organism>
<comment type="caution">
    <text evidence="1">The sequence shown here is derived from an EMBL/GenBank/DDBJ whole genome shotgun (WGS) entry which is preliminary data.</text>
</comment>